<evidence type="ECO:0000256" key="4">
    <source>
        <dbReference type="ARBA" id="ARBA00023136"/>
    </source>
</evidence>
<keyword evidence="7" id="KW-1185">Reference proteome</keyword>
<protein>
    <submittedName>
        <fullName evidence="6">Putative mfs transporter protein</fullName>
    </submittedName>
</protein>
<feature type="transmembrane region" description="Helical" evidence="5">
    <location>
        <begin position="97"/>
        <end position="115"/>
    </location>
</feature>
<dbReference type="PANTHER" id="PTHR23502:SF30">
    <property type="entry name" value="TRANSPORTER, PUTATIVE (AFU_ORTHOLOGUE AFUA_8G04702)-RELATED"/>
    <property type="match status" value="1"/>
</dbReference>
<feature type="transmembrane region" description="Helical" evidence="5">
    <location>
        <begin position="287"/>
        <end position="312"/>
    </location>
</feature>
<sequence>MATQGTLEAREAMVPGTIHLLDVHSSGPDTVVLNPRPSADPEDPLNWKPFRKQVAIWSVYVYLFGVSIATTVHYSVLSDIAAETGITIAELNTGTGLMILFIGWGCLIWQPIALVFGRRGVYVLTSLLGLAPMVWTAYSKTSAECVYVLILFGGNALAPLLAGLITNGLGWRAAIWFGTIVLAVTTIIIMFTLEETMYFRQTIEGFDDGIPAQDVHEFIVRPSKNDGTNPMAAVEEKTISAPLSPPSPVRGQIYPTPRTYKQKLHLFRDLAGRPSVKQMFVMMYRPLTLVFHFPNIVWAGFLYGTNLSWYAVCNGTMSLILSGSPYNFSPSMVGVAYVSPFIGSVVGALWAGWIGDKIALFLARRNGGIREPEHRLWILTVSGLVGGGGFLLWGIGAANNMHFMGLIIGIGMVMSCVVVGGSTALAYTIDCFKEISGESVILVQVIRNTMGFGFSYGITPWIESQGLVKTFVAVAALSIFCNLTFLALVFWGKKLRRMSAKKYWELIDSLLFTH</sequence>
<feature type="transmembrane region" description="Helical" evidence="5">
    <location>
        <begin position="401"/>
        <end position="427"/>
    </location>
</feature>
<dbReference type="HOGENOM" id="CLU_008455_13_3_1"/>
<dbReference type="GeneID" id="19324355"/>
<evidence type="ECO:0000313" key="7">
    <source>
        <dbReference type="Proteomes" id="UP000014074"/>
    </source>
</evidence>
<feature type="transmembrane region" description="Helical" evidence="5">
    <location>
        <begin position="376"/>
        <end position="395"/>
    </location>
</feature>
<keyword evidence="2 5" id="KW-0812">Transmembrane</keyword>
<feature type="transmembrane region" description="Helical" evidence="5">
    <location>
        <begin position="332"/>
        <end position="355"/>
    </location>
</feature>
<organism evidence="6 7">
    <name type="scientific">Phaeoacremonium minimum (strain UCR-PA7)</name>
    <name type="common">Esca disease fungus</name>
    <name type="synonym">Togninia minima</name>
    <dbReference type="NCBI Taxonomy" id="1286976"/>
    <lineage>
        <taxon>Eukaryota</taxon>
        <taxon>Fungi</taxon>
        <taxon>Dikarya</taxon>
        <taxon>Ascomycota</taxon>
        <taxon>Pezizomycotina</taxon>
        <taxon>Sordariomycetes</taxon>
        <taxon>Sordariomycetidae</taxon>
        <taxon>Togniniales</taxon>
        <taxon>Togniniaceae</taxon>
        <taxon>Phaeoacremonium</taxon>
    </lineage>
</organism>
<dbReference type="GO" id="GO:0022857">
    <property type="term" value="F:transmembrane transporter activity"/>
    <property type="evidence" value="ECO:0007669"/>
    <property type="project" value="InterPro"/>
</dbReference>
<dbReference type="EMBL" id="KB933070">
    <property type="protein sequence ID" value="EOO00556.1"/>
    <property type="molecule type" value="Genomic_DNA"/>
</dbReference>
<reference evidence="7" key="1">
    <citation type="journal article" date="2013" name="Genome Announc.">
        <title>Draft genome sequence of the ascomycete Phaeoacremonium aleophilum strain UCR-PA7, a causal agent of the esca disease complex in grapevines.</title>
        <authorList>
            <person name="Blanco-Ulate B."/>
            <person name="Rolshausen P."/>
            <person name="Cantu D."/>
        </authorList>
    </citation>
    <scope>NUCLEOTIDE SEQUENCE [LARGE SCALE GENOMIC DNA]</scope>
    <source>
        <strain evidence="7">UCR-PA7</strain>
    </source>
</reference>
<dbReference type="SUPFAM" id="SSF103473">
    <property type="entry name" value="MFS general substrate transporter"/>
    <property type="match status" value="1"/>
</dbReference>
<gene>
    <name evidence="6" type="ORF">UCRPA7_3955</name>
</gene>
<dbReference type="KEGG" id="tmn:UCRPA7_3955"/>
<dbReference type="OrthoDB" id="5215911at2759"/>
<evidence type="ECO:0000313" key="6">
    <source>
        <dbReference type="EMBL" id="EOO00556.1"/>
    </source>
</evidence>
<keyword evidence="4 5" id="KW-0472">Membrane</keyword>
<feature type="transmembrane region" description="Helical" evidence="5">
    <location>
        <begin position="145"/>
        <end position="165"/>
    </location>
</feature>
<evidence type="ECO:0000256" key="1">
    <source>
        <dbReference type="ARBA" id="ARBA00004141"/>
    </source>
</evidence>
<feature type="transmembrane region" description="Helical" evidence="5">
    <location>
        <begin position="171"/>
        <end position="193"/>
    </location>
</feature>
<dbReference type="eggNOG" id="KOG0255">
    <property type="taxonomic scope" value="Eukaryota"/>
</dbReference>
<dbReference type="InterPro" id="IPR036259">
    <property type="entry name" value="MFS_trans_sf"/>
</dbReference>
<dbReference type="AlphaFoldDB" id="R8BMG5"/>
<evidence type="ECO:0000256" key="3">
    <source>
        <dbReference type="ARBA" id="ARBA00022989"/>
    </source>
</evidence>
<keyword evidence="3 5" id="KW-1133">Transmembrane helix</keyword>
<feature type="transmembrane region" description="Helical" evidence="5">
    <location>
        <begin position="470"/>
        <end position="492"/>
    </location>
</feature>
<feature type="transmembrane region" description="Helical" evidence="5">
    <location>
        <begin position="54"/>
        <end position="76"/>
    </location>
</feature>
<evidence type="ECO:0000256" key="2">
    <source>
        <dbReference type="ARBA" id="ARBA00022692"/>
    </source>
</evidence>
<dbReference type="Proteomes" id="UP000014074">
    <property type="component" value="Unassembled WGS sequence"/>
</dbReference>
<evidence type="ECO:0000256" key="5">
    <source>
        <dbReference type="SAM" id="Phobius"/>
    </source>
</evidence>
<dbReference type="InterPro" id="IPR011701">
    <property type="entry name" value="MFS"/>
</dbReference>
<comment type="subcellular location">
    <subcellularLocation>
        <location evidence="1">Membrane</location>
        <topology evidence="1">Multi-pass membrane protein</topology>
    </subcellularLocation>
</comment>
<dbReference type="RefSeq" id="XP_007914700.1">
    <property type="nucleotide sequence ID" value="XM_007916509.1"/>
</dbReference>
<dbReference type="Pfam" id="PF07690">
    <property type="entry name" value="MFS_1"/>
    <property type="match status" value="1"/>
</dbReference>
<accession>R8BMG5</accession>
<dbReference type="GO" id="GO:0005886">
    <property type="term" value="C:plasma membrane"/>
    <property type="evidence" value="ECO:0007669"/>
    <property type="project" value="TreeGrafter"/>
</dbReference>
<proteinExistence type="predicted"/>
<dbReference type="PANTHER" id="PTHR23502">
    <property type="entry name" value="MAJOR FACILITATOR SUPERFAMILY"/>
    <property type="match status" value="1"/>
</dbReference>
<name>R8BMG5_PHAM7</name>
<feature type="transmembrane region" description="Helical" evidence="5">
    <location>
        <begin position="121"/>
        <end position="138"/>
    </location>
</feature>
<dbReference type="Gene3D" id="1.20.1250.20">
    <property type="entry name" value="MFS general substrate transporter like domains"/>
    <property type="match status" value="1"/>
</dbReference>